<dbReference type="AlphaFoldDB" id="A0A2K6EMC6"/>
<dbReference type="Ensembl" id="ENSPCOT00000010008.1">
    <property type="protein sequence ID" value="ENSPCOP00000002882.1"/>
    <property type="gene ID" value="ENSPCOG00000008841.1"/>
</dbReference>
<dbReference type="PANTHER" id="PTHR16423:SF7">
    <property type="entry name" value="NATURAL CYTOTOXICITY TRIGGERING RECEPTOR 2"/>
    <property type="match status" value="1"/>
</dbReference>
<dbReference type="PANTHER" id="PTHR16423">
    <property type="entry name" value="TREM-LIKE TRANSCRIPT PROTEIN"/>
    <property type="match status" value="1"/>
</dbReference>
<name>A0A2K6EMC6_PROCO</name>
<keyword evidence="3" id="KW-0393">Immunoglobulin domain</keyword>
<dbReference type="PROSITE" id="PS50835">
    <property type="entry name" value="IG_LIKE"/>
    <property type="match status" value="1"/>
</dbReference>
<dbReference type="InterPro" id="IPR013783">
    <property type="entry name" value="Ig-like_fold"/>
</dbReference>
<evidence type="ECO:0000313" key="7">
    <source>
        <dbReference type="Ensembl" id="ENSPCOP00000002882.1"/>
    </source>
</evidence>
<evidence type="ECO:0000256" key="2">
    <source>
        <dbReference type="ARBA" id="ARBA00023157"/>
    </source>
</evidence>
<evidence type="ECO:0000256" key="4">
    <source>
        <dbReference type="SAM" id="MobiDB-lite"/>
    </source>
</evidence>
<feature type="domain" description="Ig-like" evidence="6">
    <location>
        <begin position="22"/>
        <end position="123"/>
    </location>
</feature>
<keyword evidence="2" id="KW-1015">Disulfide bond</keyword>
<proteinExistence type="predicted"/>
<dbReference type="GO" id="GO:0038023">
    <property type="term" value="F:signaling receptor activity"/>
    <property type="evidence" value="ECO:0007669"/>
    <property type="project" value="TreeGrafter"/>
</dbReference>
<protein>
    <submittedName>
        <fullName evidence="7">Natural cytotoxicity triggering receptor 2</fullName>
    </submittedName>
</protein>
<reference evidence="7" key="1">
    <citation type="submission" date="2025-08" db="UniProtKB">
        <authorList>
            <consortium name="Ensembl"/>
        </authorList>
    </citation>
    <scope>IDENTIFICATION</scope>
</reference>
<accession>A0A2K6EMC6</accession>
<dbReference type="CDD" id="cd05716">
    <property type="entry name" value="IgV_pIgR_like"/>
    <property type="match status" value="1"/>
</dbReference>
<dbReference type="InterPro" id="IPR013106">
    <property type="entry name" value="Ig_V-set"/>
</dbReference>
<feature type="region of interest" description="Disordered" evidence="4">
    <location>
        <begin position="145"/>
        <end position="190"/>
    </location>
</feature>
<evidence type="ECO:0000256" key="1">
    <source>
        <dbReference type="ARBA" id="ARBA00022729"/>
    </source>
</evidence>
<evidence type="ECO:0000259" key="6">
    <source>
        <dbReference type="PROSITE" id="PS50835"/>
    </source>
</evidence>
<dbReference type="GeneTree" id="ENSGT00940000153835"/>
<keyword evidence="8" id="KW-1185">Reference proteome</keyword>
<organism evidence="7 8">
    <name type="scientific">Propithecus coquereli</name>
    <name type="common">Coquerel's sifaka</name>
    <name type="synonym">Propithecus verreauxi coquereli</name>
    <dbReference type="NCBI Taxonomy" id="379532"/>
    <lineage>
        <taxon>Eukaryota</taxon>
        <taxon>Metazoa</taxon>
        <taxon>Chordata</taxon>
        <taxon>Craniata</taxon>
        <taxon>Vertebrata</taxon>
        <taxon>Euteleostomi</taxon>
        <taxon>Mammalia</taxon>
        <taxon>Eutheria</taxon>
        <taxon>Euarchontoglires</taxon>
        <taxon>Primates</taxon>
        <taxon>Strepsirrhini</taxon>
        <taxon>Lemuriformes</taxon>
        <taxon>Indriidae</taxon>
        <taxon>Propithecus</taxon>
    </lineage>
</organism>
<dbReference type="Pfam" id="PF07686">
    <property type="entry name" value="V-set"/>
    <property type="match status" value="1"/>
</dbReference>
<keyword evidence="1 5" id="KW-0732">Signal</keyword>
<evidence type="ECO:0000256" key="5">
    <source>
        <dbReference type="SAM" id="SignalP"/>
    </source>
</evidence>
<dbReference type="InterPro" id="IPR036179">
    <property type="entry name" value="Ig-like_dom_sf"/>
</dbReference>
<dbReference type="GO" id="GO:0009986">
    <property type="term" value="C:cell surface"/>
    <property type="evidence" value="ECO:0007669"/>
    <property type="project" value="TreeGrafter"/>
</dbReference>
<feature type="compositionally biased region" description="Low complexity" evidence="4">
    <location>
        <begin position="154"/>
        <end position="180"/>
    </location>
</feature>
<dbReference type="Gene3D" id="2.60.40.10">
    <property type="entry name" value="Immunoglobulins"/>
    <property type="match status" value="1"/>
</dbReference>
<gene>
    <name evidence="7" type="primary">NCR2</name>
</gene>
<dbReference type="FunFam" id="2.60.40.10:FF:000370">
    <property type="entry name" value="CMRF35-like molecule 1"/>
    <property type="match status" value="1"/>
</dbReference>
<feature type="chain" id="PRO_5014381801" evidence="5">
    <location>
        <begin position="21"/>
        <end position="264"/>
    </location>
</feature>
<dbReference type="Proteomes" id="UP000233160">
    <property type="component" value="Unassembled WGS sequence"/>
</dbReference>
<dbReference type="STRING" id="379532.ENSPCOP00000002882"/>
<evidence type="ECO:0000313" key="8">
    <source>
        <dbReference type="Proteomes" id="UP000233160"/>
    </source>
</evidence>
<reference evidence="7" key="2">
    <citation type="submission" date="2025-09" db="UniProtKB">
        <authorList>
            <consortium name="Ensembl"/>
        </authorList>
    </citation>
    <scope>IDENTIFICATION</scope>
</reference>
<feature type="signal peptide" evidence="5">
    <location>
        <begin position="1"/>
        <end position="20"/>
    </location>
</feature>
<evidence type="ECO:0000256" key="3">
    <source>
        <dbReference type="ARBA" id="ARBA00023319"/>
    </source>
</evidence>
<dbReference type="InterPro" id="IPR052314">
    <property type="entry name" value="Immune_rcpt_domain"/>
</dbReference>
<dbReference type="InterPro" id="IPR007110">
    <property type="entry name" value="Ig-like_dom"/>
</dbReference>
<sequence length="264" mass="28313">AQRTLPGLLLLLLLLPGSWALPKVHELQSTAGQQLSVRCQYPPTGRFYQKKGWCKEVSAPVCTRLVTSSRPRTLVQASRFSIWDDPVAGFFIVTMTSLREEDSGHYWCKIYHASGNSVSKSIKFYLAVSPAPASTQATWAPPDLVSSQTQSCVPPAGGAAETLEAPPATAAPPHLSSLPSRPRNSTPHLGPAVPRALLPALWGLLVAKMGAGWAGAMEPGDSSLLRPAQPRPWAPRCFPRSHGTPGGWPPGDISKCFPEFCESS</sequence>
<dbReference type="SUPFAM" id="SSF48726">
    <property type="entry name" value="Immunoglobulin"/>
    <property type="match status" value="1"/>
</dbReference>